<evidence type="ECO:0000313" key="1">
    <source>
        <dbReference type="EMBL" id="MCD7458190.1"/>
    </source>
</evidence>
<dbReference type="SUPFAM" id="SSF52058">
    <property type="entry name" value="L domain-like"/>
    <property type="match status" value="1"/>
</dbReference>
<dbReference type="EMBL" id="JACEIK010000503">
    <property type="protein sequence ID" value="MCD7458190.1"/>
    <property type="molecule type" value="Genomic_DNA"/>
</dbReference>
<evidence type="ECO:0000313" key="2">
    <source>
        <dbReference type="Proteomes" id="UP000823775"/>
    </source>
</evidence>
<name>A0ABS8SHB3_DATST</name>
<dbReference type="PROSITE" id="PS51450">
    <property type="entry name" value="LRR"/>
    <property type="match status" value="1"/>
</dbReference>
<sequence length="366" mass="41576">MITSDQFEAQTWYSSLWSWAWKGRVLSPKIQEIHFPKSLHVLNIAKCNLSPDAFSKVDLGIMTLLDWLDLGGNPIKDLPDSIKNLTRLKTLNIAYCTKIKYSRATIEYYRFKADGCLALEKVASCAKGHPVEGYINCINLVEVEGVFGLEPLENADAQVLANNMGISNLEPVMTSSTMVSLVFGRVYNAGRLRNEYPSFVQDDITSLFSLSPKKLPPQILYHRGVFSTFLPGESVPNWFSYKFTDAADVYCTLPNNVDSNRVINGLSICFVYKCPEAYTNLGLYDGPAIWIRNQTKDLNWALYPAWFGLPEDQESGMMWLSYWKVEKLFQQGDVIQVMGSPQFAEFKELGVKIFYLDEQTENYTLM</sequence>
<keyword evidence="2" id="KW-1185">Reference proteome</keyword>
<gene>
    <name evidence="1" type="ORF">HAX54_037509</name>
</gene>
<dbReference type="InterPro" id="IPR032675">
    <property type="entry name" value="LRR_dom_sf"/>
</dbReference>
<accession>A0ABS8SHB3</accession>
<comment type="caution">
    <text evidence="1">The sequence shown here is derived from an EMBL/GenBank/DDBJ whole genome shotgun (WGS) entry which is preliminary data.</text>
</comment>
<organism evidence="1 2">
    <name type="scientific">Datura stramonium</name>
    <name type="common">Jimsonweed</name>
    <name type="synonym">Common thornapple</name>
    <dbReference type="NCBI Taxonomy" id="4076"/>
    <lineage>
        <taxon>Eukaryota</taxon>
        <taxon>Viridiplantae</taxon>
        <taxon>Streptophyta</taxon>
        <taxon>Embryophyta</taxon>
        <taxon>Tracheophyta</taxon>
        <taxon>Spermatophyta</taxon>
        <taxon>Magnoliopsida</taxon>
        <taxon>eudicotyledons</taxon>
        <taxon>Gunneridae</taxon>
        <taxon>Pentapetalae</taxon>
        <taxon>asterids</taxon>
        <taxon>lamiids</taxon>
        <taxon>Solanales</taxon>
        <taxon>Solanaceae</taxon>
        <taxon>Solanoideae</taxon>
        <taxon>Datureae</taxon>
        <taxon>Datura</taxon>
    </lineage>
</organism>
<protein>
    <submittedName>
        <fullName evidence="1">Uncharacterized protein</fullName>
    </submittedName>
</protein>
<dbReference type="Proteomes" id="UP000823775">
    <property type="component" value="Unassembled WGS sequence"/>
</dbReference>
<reference evidence="1 2" key="1">
    <citation type="journal article" date="2021" name="BMC Genomics">
        <title>Datura genome reveals duplications of psychoactive alkaloid biosynthetic genes and high mutation rate following tissue culture.</title>
        <authorList>
            <person name="Rajewski A."/>
            <person name="Carter-House D."/>
            <person name="Stajich J."/>
            <person name="Litt A."/>
        </authorList>
    </citation>
    <scope>NUCLEOTIDE SEQUENCE [LARGE SCALE GENOMIC DNA]</scope>
    <source>
        <strain evidence="1">AR-01</strain>
    </source>
</reference>
<proteinExistence type="predicted"/>
<dbReference type="InterPro" id="IPR001611">
    <property type="entry name" value="Leu-rich_rpt"/>
</dbReference>
<dbReference type="Gene3D" id="3.80.10.10">
    <property type="entry name" value="Ribonuclease Inhibitor"/>
    <property type="match status" value="1"/>
</dbReference>